<dbReference type="InterPro" id="IPR050469">
    <property type="entry name" value="Diguanylate_Cyclase"/>
</dbReference>
<dbReference type="PANTHER" id="PTHR45138:SF9">
    <property type="entry name" value="DIGUANYLATE CYCLASE DGCM-RELATED"/>
    <property type="match status" value="1"/>
</dbReference>
<comment type="catalytic activity">
    <reaction evidence="7">
        <text>2 GTP = 3',3'-c-di-GMP + 2 diphosphate</text>
        <dbReference type="Rhea" id="RHEA:24898"/>
        <dbReference type="ChEBI" id="CHEBI:33019"/>
        <dbReference type="ChEBI" id="CHEBI:37565"/>
        <dbReference type="ChEBI" id="CHEBI:58805"/>
        <dbReference type="EC" id="2.7.7.65"/>
    </reaction>
</comment>
<dbReference type="GO" id="GO:1902201">
    <property type="term" value="P:negative regulation of bacterial-type flagellum-dependent cell motility"/>
    <property type="evidence" value="ECO:0007669"/>
    <property type="project" value="TreeGrafter"/>
</dbReference>
<evidence type="ECO:0000259" key="9">
    <source>
        <dbReference type="PROSITE" id="PS50112"/>
    </source>
</evidence>
<evidence type="ECO:0000256" key="3">
    <source>
        <dbReference type="ARBA" id="ARBA00022475"/>
    </source>
</evidence>
<dbReference type="InterPro" id="IPR035965">
    <property type="entry name" value="PAS-like_dom_sf"/>
</dbReference>
<dbReference type="SMART" id="SM00267">
    <property type="entry name" value="GGDEF"/>
    <property type="match status" value="1"/>
</dbReference>
<dbReference type="GO" id="GO:0052621">
    <property type="term" value="F:diguanylate cyclase activity"/>
    <property type="evidence" value="ECO:0007669"/>
    <property type="project" value="UniProtKB-EC"/>
</dbReference>
<dbReference type="InterPro" id="IPR000160">
    <property type="entry name" value="GGDEF_dom"/>
</dbReference>
<keyword evidence="3" id="KW-1003">Cell membrane</keyword>
<gene>
    <name evidence="12" type="ORF">C7378_3365</name>
</gene>
<dbReference type="Pfam" id="PF08447">
    <property type="entry name" value="PAS_3"/>
    <property type="match status" value="1"/>
</dbReference>
<evidence type="ECO:0000256" key="2">
    <source>
        <dbReference type="ARBA" id="ARBA00012528"/>
    </source>
</evidence>
<dbReference type="CDD" id="cd01949">
    <property type="entry name" value="GGDEF"/>
    <property type="match status" value="1"/>
</dbReference>
<evidence type="ECO:0000256" key="4">
    <source>
        <dbReference type="ARBA" id="ARBA00022692"/>
    </source>
</evidence>
<comment type="subcellular location">
    <subcellularLocation>
        <location evidence="1">Cell membrane</location>
        <topology evidence="1">Multi-pass membrane protein</topology>
    </subcellularLocation>
</comment>
<organism evidence="12 13">
    <name type="scientific">Acidipila rosea</name>
    <dbReference type="NCBI Taxonomy" id="768535"/>
    <lineage>
        <taxon>Bacteria</taxon>
        <taxon>Pseudomonadati</taxon>
        <taxon>Acidobacteriota</taxon>
        <taxon>Terriglobia</taxon>
        <taxon>Terriglobales</taxon>
        <taxon>Acidobacteriaceae</taxon>
        <taxon>Acidipila</taxon>
    </lineage>
</organism>
<dbReference type="SMART" id="SM00086">
    <property type="entry name" value="PAC"/>
    <property type="match status" value="1"/>
</dbReference>
<dbReference type="PROSITE" id="PS50113">
    <property type="entry name" value="PAC"/>
    <property type="match status" value="1"/>
</dbReference>
<keyword evidence="5 8" id="KW-1133">Transmembrane helix</keyword>
<comment type="caution">
    <text evidence="12">The sequence shown here is derived from an EMBL/GenBank/DDBJ whole genome shotgun (WGS) entry which is preliminary data.</text>
</comment>
<keyword evidence="6 8" id="KW-0472">Membrane</keyword>
<dbReference type="GO" id="GO:0005886">
    <property type="term" value="C:plasma membrane"/>
    <property type="evidence" value="ECO:0007669"/>
    <property type="project" value="UniProtKB-SubCell"/>
</dbReference>
<feature type="domain" description="GGDEF" evidence="11">
    <location>
        <begin position="471"/>
        <end position="607"/>
    </location>
</feature>
<dbReference type="FunFam" id="3.30.70.270:FF:000001">
    <property type="entry name" value="Diguanylate cyclase domain protein"/>
    <property type="match status" value="1"/>
</dbReference>
<dbReference type="SMART" id="SM00091">
    <property type="entry name" value="PAS"/>
    <property type="match status" value="1"/>
</dbReference>
<dbReference type="InterPro" id="IPR029787">
    <property type="entry name" value="Nucleotide_cyclase"/>
</dbReference>
<evidence type="ECO:0000259" key="10">
    <source>
        <dbReference type="PROSITE" id="PS50113"/>
    </source>
</evidence>
<dbReference type="SUPFAM" id="SSF55785">
    <property type="entry name" value="PYP-like sensor domain (PAS domain)"/>
    <property type="match status" value="1"/>
</dbReference>
<feature type="transmembrane region" description="Helical" evidence="8">
    <location>
        <begin position="161"/>
        <end position="185"/>
    </location>
</feature>
<evidence type="ECO:0000259" key="11">
    <source>
        <dbReference type="PROSITE" id="PS50887"/>
    </source>
</evidence>
<proteinExistence type="predicted"/>
<dbReference type="AlphaFoldDB" id="A0A4R1L010"/>
<evidence type="ECO:0000256" key="8">
    <source>
        <dbReference type="SAM" id="Phobius"/>
    </source>
</evidence>
<dbReference type="SUPFAM" id="SSF55073">
    <property type="entry name" value="Nucleotide cyclase"/>
    <property type="match status" value="1"/>
</dbReference>
<dbReference type="Proteomes" id="UP000295210">
    <property type="component" value="Unassembled WGS sequence"/>
</dbReference>
<dbReference type="InterPro" id="IPR007895">
    <property type="entry name" value="MASE1"/>
</dbReference>
<dbReference type="EMBL" id="SMGK01000007">
    <property type="protein sequence ID" value="TCK70210.1"/>
    <property type="molecule type" value="Genomic_DNA"/>
</dbReference>
<evidence type="ECO:0000256" key="7">
    <source>
        <dbReference type="ARBA" id="ARBA00034247"/>
    </source>
</evidence>
<dbReference type="Gene3D" id="3.30.450.20">
    <property type="entry name" value="PAS domain"/>
    <property type="match status" value="1"/>
</dbReference>
<evidence type="ECO:0000256" key="6">
    <source>
        <dbReference type="ARBA" id="ARBA00023136"/>
    </source>
</evidence>
<feature type="transmembrane region" description="Helical" evidence="8">
    <location>
        <begin position="42"/>
        <end position="59"/>
    </location>
</feature>
<dbReference type="InterPro" id="IPR043128">
    <property type="entry name" value="Rev_trsase/Diguanyl_cyclase"/>
</dbReference>
<keyword evidence="13" id="KW-1185">Reference proteome</keyword>
<dbReference type="NCBIfam" id="TIGR00229">
    <property type="entry name" value="sensory_box"/>
    <property type="match status" value="1"/>
</dbReference>
<dbReference type="InterPro" id="IPR001610">
    <property type="entry name" value="PAC"/>
</dbReference>
<dbReference type="Gene3D" id="3.30.70.270">
    <property type="match status" value="1"/>
</dbReference>
<dbReference type="NCBIfam" id="TIGR00254">
    <property type="entry name" value="GGDEF"/>
    <property type="match status" value="1"/>
</dbReference>
<feature type="domain" description="PAC" evidence="10">
    <location>
        <begin position="379"/>
        <end position="432"/>
    </location>
</feature>
<dbReference type="EC" id="2.7.7.65" evidence="2"/>
<dbReference type="PROSITE" id="PS50112">
    <property type="entry name" value="PAS"/>
    <property type="match status" value="1"/>
</dbReference>
<accession>A0A4R1L010</accession>
<feature type="transmembrane region" description="Helical" evidence="8">
    <location>
        <begin position="12"/>
        <end position="36"/>
    </location>
</feature>
<feature type="transmembrane region" description="Helical" evidence="8">
    <location>
        <begin position="232"/>
        <end position="252"/>
    </location>
</feature>
<evidence type="ECO:0000313" key="12">
    <source>
        <dbReference type="EMBL" id="TCK70210.1"/>
    </source>
</evidence>
<dbReference type="InterPro" id="IPR000014">
    <property type="entry name" value="PAS"/>
</dbReference>
<feature type="transmembrane region" description="Helical" evidence="8">
    <location>
        <begin position="273"/>
        <end position="294"/>
    </location>
</feature>
<protein>
    <recommendedName>
        <fullName evidence="2">diguanylate cyclase</fullName>
        <ecNumber evidence="2">2.7.7.65</ecNumber>
    </recommendedName>
</protein>
<evidence type="ECO:0000256" key="1">
    <source>
        <dbReference type="ARBA" id="ARBA00004651"/>
    </source>
</evidence>
<feature type="transmembrane region" description="Helical" evidence="8">
    <location>
        <begin position="123"/>
        <end position="149"/>
    </location>
</feature>
<dbReference type="Pfam" id="PF05231">
    <property type="entry name" value="MASE1"/>
    <property type="match status" value="1"/>
</dbReference>
<reference evidence="12 13" key="1">
    <citation type="submission" date="2019-03" db="EMBL/GenBank/DDBJ databases">
        <title>Genomic Encyclopedia of Type Strains, Phase IV (KMG-IV): sequencing the most valuable type-strain genomes for metagenomic binning, comparative biology and taxonomic classification.</title>
        <authorList>
            <person name="Goeker M."/>
        </authorList>
    </citation>
    <scope>NUCLEOTIDE SEQUENCE [LARGE SCALE GENOMIC DNA]</scope>
    <source>
        <strain evidence="12 13">DSM 103428</strain>
    </source>
</reference>
<feature type="domain" description="PAS" evidence="9">
    <location>
        <begin position="306"/>
        <end position="376"/>
    </location>
</feature>
<evidence type="ECO:0000313" key="13">
    <source>
        <dbReference type="Proteomes" id="UP000295210"/>
    </source>
</evidence>
<dbReference type="PANTHER" id="PTHR45138">
    <property type="entry name" value="REGULATORY COMPONENTS OF SENSORY TRANSDUCTION SYSTEM"/>
    <property type="match status" value="1"/>
</dbReference>
<dbReference type="GO" id="GO:0043709">
    <property type="term" value="P:cell adhesion involved in single-species biofilm formation"/>
    <property type="evidence" value="ECO:0007669"/>
    <property type="project" value="TreeGrafter"/>
</dbReference>
<dbReference type="RefSeq" id="WP_165876863.1">
    <property type="nucleotide sequence ID" value="NZ_SMGK01000007.1"/>
</dbReference>
<dbReference type="CDD" id="cd00130">
    <property type="entry name" value="PAS"/>
    <property type="match status" value="1"/>
</dbReference>
<keyword evidence="4 8" id="KW-0812">Transmembrane</keyword>
<dbReference type="InterPro" id="IPR000700">
    <property type="entry name" value="PAS-assoc_C"/>
</dbReference>
<dbReference type="InterPro" id="IPR013655">
    <property type="entry name" value="PAS_fold_3"/>
</dbReference>
<sequence length="618" mass="67121">MRRRKFLQSALMRGVASFLGLSLVIGIVATANLALAGSNHDLYPLWWTNGFLTAIILIAGTRKWTLFLTSGFAGSLAARWLLHYPLLQGICHVSADIVEVALAAYLIGRILDFAPPPIGLGRLLTLIGFGALLPSAASAALVSVAQYLLLHTFSWNYTFSWFFTGALGLGIVVPLVVGLTTGDIAMPFGRRQLSNTLLLLLTTALFSCLIFSQSSLPLFFLDFPALLLTVTYLGFAGGVIGVVLIAILGSAFTSLGHGPLMLIRPGSPIPAMWVFQLFLAACIFSVAVLAMVLAERRRLEQLALESEARYRLIAEHSRDIIIMGLLDGTRKYVSPACVDILGWTPEELLGNTYEQLGHPEDVPMMRSQLAAIARGAVVKEVSYRMRRKDGNYTWLEANLSPYPDPKTGEIIGFVNVSRDITTRKSSEEDLQSAYLALEALATVDGLTGIANRRRLDEVLTIEWRRSIRTRLPLSLILLDVDHFKAYNDLYGHIRGDSCLKQIAEAALDVVRRPADLVARFGGEEFAIVLPATNGQGAFELAEQLRAAVEKRALRHEGNDTGIVTVSAGCATVTPQRGSSVIQIIEAADSALYAAKRSGRNRVEIAAMSSGPEPLSVSD</sequence>
<feature type="transmembrane region" description="Helical" evidence="8">
    <location>
        <begin position="197"/>
        <end position="220"/>
    </location>
</feature>
<dbReference type="PROSITE" id="PS50887">
    <property type="entry name" value="GGDEF"/>
    <property type="match status" value="1"/>
</dbReference>
<name>A0A4R1L010_9BACT</name>
<evidence type="ECO:0000256" key="5">
    <source>
        <dbReference type="ARBA" id="ARBA00022989"/>
    </source>
</evidence>
<dbReference type="Pfam" id="PF00990">
    <property type="entry name" value="GGDEF"/>
    <property type="match status" value="1"/>
</dbReference>